<accession>A0A8S1M5Y2</accession>
<reference evidence="1" key="1">
    <citation type="submission" date="2021-01" db="EMBL/GenBank/DDBJ databases">
        <authorList>
            <consortium name="Genoscope - CEA"/>
            <person name="William W."/>
        </authorList>
    </citation>
    <scope>NUCLEOTIDE SEQUENCE</scope>
</reference>
<comment type="caution">
    <text evidence="1">The sequence shown here is derived from an EMBL/GenBank/DDBJ whole genome shotgun (WGS) entry which is preliminary data.</text>
</comment>
<name>A0A8S1M5Y2_PARPR</name>
<proteinExistence type="predicted"/>
<sequence length="251" mass="30527">MSKQQSYSICDCGECENTIYQDNHNHDHNNHCDHNHNQDFYDHHDNFKFQLEQSQDTQFIKFYLEVQIINKQLQQHFLISHQLFKLFIQDQQVQVYIQQKRALIVYQIQQQLYLQSIVELKQKHFNQQKLFPLLCKDLNIYSHSHYVSILTMLQISRNAHEILEDLHVINHPTDKHEEKQHNELYYAQFRIALSFTGIFLFIEYIQQNLVTDKELLQQFIQNYKNLINLNLSKYYYTHNLNNACHYNVIFM</sequence>
<dbReference type="EMBL" id="CAJJDM010000048">
    <property type="protein sequence ID" value="CAD8072026.1"/>
    <property type="molecule type" value="Genomic_DNA"/>
</dbReference>
<organism evidence="1 2">
    <name type="scientific">Paramecium primaurelia</name>
    <dbReference type="NCBI Taxonomy" id="5886"/>
    <lineage>
        <taxon>Eukaryota</taxon>
        <taxon>Sar</taxon>
        <taxon>Alveolata</taxon>
        <taxon>Ciliophora</taxon>
        <taxon>Intramacronucleata</taxon>
        <taxon>Oligohymenophorea</taxon>
        <taxon>Peniculida</taxon>
        <taxon>Parameciidae</taxon>
        <taxon>Paramecium</taxon>
    </lineage>
</organism>
<protein>
    <submittedName>
        <fullName evidence="1">Uncharacterized protein</fullName>
    </submittedName>
</protein>
<dbReference type="Proteomes" id="UP000688137">
    <property type="component" value="Unassembled WGS sequence"/>
</dbReference>
<evidence type="ECO:0000313" key="1">
    <source>
        <dbReference type="EMBL" id="CAD8072026.1"/>
    </source>
</evidence>
<dbReference type="AlphaFoldDB" id="A0A8S1M5Y2"/>
<keyword evidence="2" id="KW-1185">Reference proteome</keyword>
<gene>
    <name evidence="1" type="ORF">PPRIM_AZ9-3.1.T0480171</name>
</gene>
<evidence type="ECO:0000313" key="2">
    <source>
        <dbReference type="Proteomes" id="UP000688137"/>
    </source>
</evidence>